<evidence type="ECO:0000313" key="5">
    <source>
        <dbReference type="EMBL" id="SFI04630.1"/>
    </source>
</evidence>
<evidence type="ECO:0000256" key="3">
    <source>
        <dbReference type="ARBA" id="ARBA00023163"/>
    </source>
</evidence>
<dbReference type="RefSeq" id="WP_074971003.1">
    <property type="nucleotide sequence ID" value="NZ_FOPU01000058.1"/>
</dbReference>
<dbReference type="PANTHER" id="PTHR44688">
    <property type="entry name" value="DNA-BINDING TRANSCRIPTIONAL ACTIVATOR DEVR_DOSR"/>
    <property type="match status" value="1"/>
</dbReference>
<dbReference type="STRING" id="34004.SAMN04488021_1581"/>
<dbReference type="OrthoDB" id="3679796at2"/>
<dbReference type="EMBL" id="FOPU01000058">
    <property type="protein sequence ID" value="SFI04630.1"/>
    <property type="molecule type" value="Genomic_DNA"/>
</dbReference>
<dbReference type="Proteomes" id="UP000183635">
    <property type="component" value="Unassembled WGS sequence"/>
</dbReference>
<dbReference type="SMART" id="SM00421">
    <property type="entry name" value="HTH_LUXR"/>
    <property type="match status" value="1"/>
</dbReference>
<dbReference type="Gene3D" id="1.10.10.10">
    <property type="entry name" value="Winged helix-like DNA-binding domain superfamily/Winged helix DNA-binding domain"/>
    <property type="match status" value="1"/>
</dbReference>
<dbReference type="InterPro" id="IPR000792">
    <property type="entry name" value="Tscrpt_reg_LuxR_C"/>
</dbReference>
<dbReference type="GO" id="GO:0006355">
    <property type="term" value="P:regulation of DNA-templated transcription"/>
    <property type="evidence" value="ECO:0007669"/>
    <property type="project" value="InterPro"/>
</dbReference>
<dbReference type="NCBIfam" id="TIGR03541">
    <property type="entry name" value="reg_near_HchA"/>
    <property type="match status" value="1"/>
</dbReference>
<feature type="domain" description="HTH luxR-type" evidence="4">
    <location>
        <begin position="170"/>
        <end position="233"/>
    </location>
</feature>
<keyword evidence="2" id="KW-0238">DNA-binding</keyword>
<dbReference type="InterPro" id="IPR036388">
    <property type="entry name" value="WH-like_DNA-bd_sf"/>
</dbReference>
<dbReference type="SUPFAM" id="SSF75516">
    <property type="entry name" value="Pheromone-binding domain of LuxR-like quorum-sensing transcription factors"/>
    <property type="match status" value="1"/>
</dbReference>
<dbReference type="SUPFAM" id="SSF46894">
    <property type="entry name" value="C-terminal effector domain of the bipartite response regulators"/>
    <property type="match status" value="1"/>
</dbReference>
<dbReference type="InterPro" id="IPR036693">
    <property type="entry name" value="TF_LuxR_autoind-bd_dom_sf"/>
</dbReference>
<evidence type="ECO:0000313" key="6">
    <source>
        <dbReference type="Proteomes" id="UP000183635"/>
    </source>
</evidence>
<proteinExistence type="predicted"/>
<sequence length="255" mass="27378">MTDAVAAEAAFRCTLAIEGAETLAAIRDALRAFAAPLGYDRFVLFSASAVQDDVVERIYWVEGDWFGGEPISAETYVRHCPVTRHIVEAREPFFWTKTAGDSGALYRIVRTPRGAGIHGLQVPVFGPAGLEGAMSLGGTRIDASPQARLALGILAAAAFRAAHRLLESPAGEETGALSEREVLAWAAAGRRHAEIAAGLGLSGRTVENHMRRIRKRLGVATTAQAIRVAIRTGEIAACGSARASPRRRDRRRRPD</sequence>
<dbReference type="Pfam" id="PF00196">
    <property type="entry name" value="GerE"/>
    <property type="match status" value="1"/>
</dbReference>
<dbReference type="GO" id="GO:0003677">
    <property type="term" value="F:DNA binding"/>
    <property type="evidence" value="ECO:0007669"/>
    <property type="project" value="UniProtKB-KW"/>
</dbReference>
<dbReference type="PANTHER" id="PTHR44688:SF16">
    <property type="entry name" value="DNA-BINDING TRANSCRIPTIONAL ACTIVATOR DEVR_DOSR"/>
    <property type="match status" value="1"/>
</dbReference>
<dbReference type="Pfam" id="PF03472">
    <property type="entry name" value="Autoind_bind"/>
    <property type="match status" value="1"/>
</dbReference>
<organism evidence="5 6">
    <name type="scientific">Paracoccus aminovorans</name>
    <dbReference type="NCBI Taxonomy" id="34004"/>
    <lineage>
        <taxon>Bacteria</taxon>
        <taxon>Pseudomonadati</taxon>
        <taxon>Pseudomonadota</taxon>
        <taxon>Alphaproteobacteria</taxon>
        <taxon>Rhodobacterales</taxon>
        <taxon>Paracoccaceae</taxon>
        <taxon>Paracoccus</taxon>
    </lineage>
</organism>
<evidence type="ECO:0000259" key="4">
    <source>
        <dbReference type="PROSITE" id="PS50043"/>
    </source>
</evidence>
<dbReference type="InterPro" id="IPR016032">
    <property type="entry name" value="Sig_transdc_resp-reg_C-effctor"/>
</dbReference>
<evidence type="ECO:0000256" key="2">
    <source>
        <dbReference type="ARBA" id="ARBA00023125"/>
    </source>
</evidence>
<reference evidence="5 6" key="1">
    <citation type="submission" date="2016-10" db="EMBL/GenBank/DDBJ databases">
        <authorList>
            <person name="de Groot N.N."/>
        </authorList>
    </citation>
    <scope>NUCLEOTIDE SEQUENCE [LARGE SCALE GENOMIC DNA]</scope>
    <source>
        <strain evidence="5 6">DSM 8537</strain>
    </source>
</reference>
<feature type="non-terminal residue" evidence="5">
    <location>
        <position position="255"/>
    </location>
</feature>
<dbReference type="InterPro" id="IPR019941">
    <property type="entry name" value="Tscrpt_reg_LuxR_HchA-assoc"/>
</dbReference>
<dbReference type="AlphaFoldDB" id="A0A1I3F0H1"/>
<keyword evidence="6" id="KW-1185">Reference proteome</keyword>
<accession>A0A1I3F0H1</accession>
<dbReference type="Gene3D" id="3.30.450.80">
    <property type="entry name" value="Transcription factor LuxR-like, autoinducer-binding domain"/>
    <property type="match status" value="1"/>
</dbReference>
<keyword evidence="1" id="KW-0805">Transcription regulation</keyword>
<keyword evidence="3" id="KW-0804">Transcription</keyword>
<protein>
    <submittedName>
        <fullName evidence="5">LuxR family transcriptional regulatory, chaperone HchA-associated</fullName>
    </submittedName>
</protein>
<dbReference type="InterPro" id="IPR005143">
    <property type="entry name" value="TF_LuxR_autoind-bd_dom"/>
</dbReference>
<gene>
    <name evidence="5" type="ORF">SAMN04488021_1581</name>
</gene>
<name>A0A1I3F0H1_9RHOB</name>
<dbReference type="CDD" id="cd06170">
    <property type="entry name" value="LuxR_C_like"/>
    <property type="match status" value="1"/>
</dbReference>
<dbReference type="PROSITE" id="PS50043">
    <property type="entry name" value="HTH_LUXR_2"/>
    <property type="match status" value="1"/>
</dbReference>
<dbReference type="PRINTS" id="PR00038">
    <property type="entry name" value="HTHLUXR"/>
</dbReference>
<evidence type="ECO:0000256" key="1">
    <source>
        <dbReference type="ARBA" id="ARBA00023015"/>
    </source>
</evidence>